<organism evidence="1 2">
    <name type="scientific">Seiridium cardinale</name>
    <dbReference type="NCBI Taxonomy" id="138064"/>
    <lineage>
        <taxon>Eukaryota</taxon>
        <taxon>Fungi</taxon>
        <taxon>Dikarya</taxon>
        <taxon>Ascomycota</taxon>
        <taxon>Pezizomycotina</taxon>
        <taxon>Sordariomycetes</taxon>
        <taxon>Xylariomycetidae</taxon>
        <taxon>Amphisphaeriales</taxon>
        <taxon>Sporocadaceae</taxon>
        <taxon>Seiridium</taxon>
    </lineage>
</organism>
<evidence type="ECO:0000313" key="1">
    <source>
        <dbReference type="EMBL" id="KAK9773671.1"/>
    </source>
</evidence>
<proteinExistence type="predicted"/>
<accession>A0ABR2XIN1</accession>
<dbReference type="EMBL" id="JARVKM010000048">
    <property type="protein sequence ID" value="KAK9773671.1"/>
    <property type="molecule type" value="Genomic_DNA"/>
</dbReference>
<evidence type="ECO:0000313" key="2">
    <source>
        <dbReference type="Proteomes" id="UP001465668"/>
    </source>
</evidence>
<comment type="caution">
    <text evidence="1">The sequence shown here is derived from an EMBL/GenBank/DDBJ whole genome shotgun (WGS) entry which is preliminary data.</text>
</comment>
<protein>
    <submittedName>
        <fullName evidence="1">Uncharacterized protein</fullName>
    </submittedName>
</protein>
<keyword evidence="2" id="KW-1185">Reference proteome</keyword>
<gene>
    <name evidence="1" type="ORF">SCAR479_09617</name>
</gene>
<sequence>MLPSLLGAALHVGNQQLQKRAVHQVPACLKATLEGAAKSAGRLDLKKCPLRNIFPPVLLILVSQSRAAVDGTIPRCGAAIGIVVQSAKIPYAGVYCLRGVIAFGILAGRRSGIPTARMVCEQRLICLLRLKTRMRESCLLVFINPSRLGWPLLGPPSVTASWYAKEASIAAGFEDE</sequence>
<dbReference type="Proteomes" id="UP001465668">
    <property type="component" value="Unassembled WGS sequence"/>
</dbReference>
<name>A0ABR2XIN1_9PEZI</name>
<reference evidence="1 2" key="1">
    <citation type="submission" date="2024-02" db="EMBL/GenBank/DDBJ databases">
        <title>First draft genome assembly of two strains of Seiridium cardinale.</title>
        <authorList>
            <person name="Emiliani G."/>
            <person name="Scali E."/>
        </authorList>
    </citation>
    <scope>NUCLEOTIDE SEQUENCE [LARGE SCALE GENOMIC DNA]</scope>
    <source>
        <strain evidence="1 2">BM-138-000479</strain>
    </source>
</reference>